<reference evidence="1 2" key="1">
    <citation type="journal article" date="2014" name="Genome Announc.">
        <title>Complete Genome Sequence of the Novel Giant Pseudomonas Phage PaBG.</title>
        <authorList>
            <person name="Sykilinda N.N."/>
            <person name="Bondar A.A."/>
            <person name="Gorshkova A.S."/>
            <person name="Kurochkina L.P."/>
            <person name="Kulikov E.E."/>
            <person name="Shneider M.M."/>
            <person name="Kadykov V.A."/>
            <person name="Solovjeva N.V."/>
            <person name="Kabilov M.R."/>
            <person name="Mesyanzhinov V.V."/>
            <person name="Vlassov V.V."/>
            <person name="Drukker V.V."/>
            <person name="Miroshnikov K.A."/>
        </authorList>
    </citation>
    <scope>NUCLEOTIDE SEQUENCE [LARGE SCALE GENOMIC DNA]</scope>
</reference>
<proteinExistence type="predicted"/>
<gene>
    <name evidence="1" type="ORF">PaBG_00184</name>
</gene>
<evidence type="ECO:0000313" key="1">
    <source>
        <dbReference type="EMBL" id="AGS82068.1"/>
    </source>
</evidence>
<organism evidence="1 2">
    <name type="scientific">Pseudomonas phage PaBG</name>
    <dbReference type="NCBI Taxonomy" id="1335230"/>
    <lineage>
        <taxon>Viruses</taxon>
        <taxon>Duplodnaviria</taxon>
        <taxon>Heunggongvirae</taxon>
        <taxon>Uroviricota</taxon>
        <taxon>Caudoviricetes</taxon>
        <taxon>Baikalvirus</taxon>
        <taxon>Baikalvirus PaBG</taxon>
    </lineage>
</organism>
<evidence type="ECO:0000313" key="2">
    <source>
        <dbReference type="Proteomes" id="UP000015545"/>
    </source>
</evidence>
<protein>
    <submittedName>
        <fullName evidence="1">Uncharacterized protein</fullName>
    </submittedName>
</protein>
<sequence>MSKLYDGLRWVLQTQGELLAASTVAQSLNDAKRERCVTALDHLNADVLALKRSLISRINAASKPMVSEKLGQYADAVHDFLRPLCEKLYSISMYDDSTTYVAFIARNVQTEGFTSPEVCLKLSERDGVLKVSIPYSPFVDTEQVPLTSLRDLTYFLQGTLSVRKTAAPKPKEEKLLRIEGVTGVDVTDTLNLNLDAAVRPADINGILRLVIPMIRKAFSPDQFEVLHRFNNQSDKKCLQFCVCKRAVVDPRALSRLTRLLGMTKSQITQMTEPETP</sequence>
<accession>S5WBC2</accession>
<name>S5WBC2_9CAUD</name>
<keyword evidence="2" id="KW-1185">Reference proteome</keyword>
<dbReference type="EMBL" id="KF147891">
    <property type="protein sequence ID" value="AGS82068.1"/>
    <property type="molecule type" value="Genomic_DNA"/>
</dbReference>
<dbReference type="KEGG" id="vg:16574870"/>
<dbReference type="Proteomes" id="UP000015545">
    <property type="component" value="Segment"/>
</dbReference>